<keyword evidence="1" id="KW-0812">Transmembrane</keyword>
<keyword evidence="3" id="KW-1185">Reference proteome</keyword>
<evidence type="ECO:0000256" key="1">
    <source>
        <dbReference type="SAM" id="Phobius"/>
    </source>
</evidence>
<dbReference type="Pfam" id="PF24369">
    <property type="entry name" value="DUF7525"/>
    <property type="match status" value="1"/>
</dbReference>
<evidence type="ECO:0000313" key="2">
    <source>
        <dbReference type="EMBL" id="MFC6951245.1"/>
    </source>
</evidence>
<feature type="transmembrane region" description="Helical" evidence="1">
    <location>
        <begin position="57"/>
        <end position="80"/>
    </location>
</feature>
<keyword evidence="1" id="KW-0472">Membrane</keyword>
<sequence length="82" mass="7901">MTATDTGGSDKGVGFTMLFGAGAVLGAVVMAAAGFVATGSLRGGIDVPEATTAAMEVNASIGFALAMAFAVLAVVAVQVYDA</sequence>
<gene>
    <name evidence="2" type="ORF">ACFQGB_00085</name>
</gene>
<name>A0ABD5VAK3_9EURY</name>
<comment type="caution">
    <text evidence="2">The sequence shown here is derived from an EMBL/GenBank/DDBJ whole genome shotgun (WGS) entry which is preliminary data.</text>
</comment>
<protein>
    <submittedName>
        <fullName evidence="2">Uncharacterized protein</fullName>
    </submittedName>
</protein>
<proteinExistence type="predicted"/>
<dbReference type="Proteomes" id="UP001596395">
    <property type="component" value="Unassembled WGS sequence"/>
</dbReference>
<dbReference type="AlphaFoldDB" id="A0ABD5VAK3"/>
<accession>A0ABD5VAK3</accession>
<dbReference type="RefSeq" id="WP_336348285.1">
    <property type="nucleotide sequence ID" value="NZ_JAZAQL010000001.1"/>
</dbReference>
<dbReference type="EMBL" id="JBHSXN010000001">
    <property type="protein sequence ID" value="MFC6951245.1"/>
    <property type="molecule type" value="Genomic_DNA"/>
</dbReference>
<evidence type="ECO:0000313" key="3">
    <source>
        <dbReference type="Proteomes" id="UP001596395"/>
    </source>
</evidence>
<keyword evidence="1" id="KW-1133">Transmembrane helix</keyword>
<dbReference type="InterPro" id="IPR055947">
    <property type="entry name" value="DUF7525"/>
</dbReference>
<feature type="transmembrane region" description="Helical" evidence="1">
    <location>
        <begin position="12"/>
        <end position="37"/>
    </location>
</feature>
<organism evidence="2 3">
    <name type="scientific">Halorubellus litoreus</name>
    <dbReference type="NCBI Taxonomy" id="755308"/>
    <lineage>
        <taxon>Archaea</taxon>
        <taxon>Methanobacteriati</taxon>
        <taxon>Methanobacteriota</taxon>
        <taxon>Stenosarchaea group</taxon>
        <taxon>Halobacteria</taxon>
        <taxon>Halobacteriales</taxon>
        <taxon>Halorubellaceae</taxon>
        <taxon>Halorubellus</taxon>
    </lineage>
</organism>
<reference evidence="2 3" key="1">
    <citation type="journal article" date="2019" name="Int. J. Syst. Evol. Microbiol.">
        <title>The Global Catalogue of Microorganisms (GCM) 10K type strain sequencing project: providing services to taxonomists for standard genome sequencing and annotation.</title>
        <authorList>
            <consortium name="The Broad Institute Genomics Platform"/>
            <consortium name="The Broad Institute Genome Sequencing Center for Infectious Disease"/>
            <person name="Wu L."/>
            <person name="Ma J."/>
        </authorList>
    </citation>
    <scope>NUCLEOTIDE SEQUENCE [LARGE SCALE GENOMIC DNA]</scope>
    <source>
        <strain evidence="2 3">GX26</strain>
    </source>
</reference>